<gene>
    <name evidence="2" type="ORF">SAMN05421769_3991</name>
</gene>
<keyword evidence="1" id="KW-1133">Transmembrane helix</keyword>
<keyword evidence="1" id="KW-0472">Membrane</keyword>
<dbReference type="RefSeq" id="WP_228418858.1">
    <property type="nucleotide sequence ID" value="NZ_FSRQ01000005.1"/>
</dbReference>
<dbReference type="STRING" id="59733.SAMN05421769_3991"/>
<evidence type="ECO:0000256" key="1">
    <source>
        <dbReference type="SAM" id="Phobius"/>
    </source>
</evidence>
<organism evidence="2 3">
    <name type="scientific">Chryseobacterium scophthalmum</name>
    <dbReference type="NCBI Taxonomy" id="59733"/>
    <lineage>
        <taxon>Bacteria</taxon>
        <taxon>Pseudomonadati</taxon>
        <taxon>Bacteroidota</taxon>
        <taxon>Flavobacteriia</taxon>
        <taxon>Flavobacteriales</taxon>
        <taxon>Weeksellaceae</taxon>
        <taxon>Chryseobacterium group</taxon>
        <taxon>Chryseobacterium</taxon>
    </lineage>
</organism>
<name>A0A1N6J027_9FLAO</name>
<sequence length="224" mass="25595">MSKDKFQDKYDEIFQGLKEEKMNWDFDDFLKKADGNEDEVSGNEAPIIPIQSKKPSLPKWFWMAASAVILLSVGFLFNYNQNGEVADQAKLVENEIQKQKNDFINENHNPNTQVAVHITDSVSGPKQDSIFVENSIAEKDVLDEILSKKSRIKKESKPRYVYNSVLKNQTLKDSTGYKDSYVIVNGKRIENMEEAINITKYSFQVVANNVNQALAPKVMDNVDY</sequence>
<keyword evidence="3" id="KW-1185">Reference proteome</keyword>
<keyword evidence="1" id="KW-0812">Transmembrane</keyword>
<dbReference type="EMBL" id="FSRQ01000005">
    <property type="protein sequence ID" value="SIO37660.1"/>
    <property type="molecule type" value="Genomic_DNA"/>
</dbReference>
<protein>
    <submittedName>
        <fullName evidence="2">Uncharacterized protein</fullName>
    </submittedName>
</protein>
<dbReference type="AlphaFoldDB" id="A0A1N6J027"/>
<evidence type="ECO:0000313" key="3">
    <source>
        <dbReference type="Proteomes" id="UP000184782"/>
    </source>
</evidence>
<reference evidence="3" key="1">
    <citation type="submission" date="2016-12" db="EMBL/GenBank/DDBJ databases">
        <authorList>
            <person name="Varghese N."/>
            <person name="Submissions S."/>
        </authorList>
    </citation>
    <scope>NUCLEOTIDE SEQUENCE [LARGE SCALE GENOMIC DNA]</scope>
    <source>
        <strain evidence="3">DSM 16779</strain>
    </source>
</reference>
<feature type="transmembrane region" description="Helical" evidence="1">
    <location>
        <begin position="60"/>
        <end position="79"/>
    </location>
</feature>
<accession>A0A1N6J027</accession>
<evidence type="ECO:0000313" key="2">
    <source>
        <dbReference type="EMBL" id="SIO37660.1"/>
    </source>
</evidence>
<dbReference type="Proteomes" id="UP000184782">
    <property type="component" value="Unassembled WGS sequence"/>
</dbReference>
<proteinExistence type="predicted"/>